<organism evidence="2 3">
    <name type="scientific">Parelaphostrongylus tenuis</name>
    <name type="common">Meningeal worm</name>
    <dbReference type="NCBI Taxonomy" id="148309"/>
    <lineage>
        <taxon>Eukaryota</taxon>
        <taxon>Metazoa</taxon>
        <taxon>Ecdysozoa</taxon>
        <taxon>Nematoda</taxon>
        <taxon>Chromadorea</taxon>
        <taxon>Rhabditida</taxon>
        <taxon>Rhabditina</taxon>
        <taxon>Rhabditomorpha</taxon>
        <taxon>Strongyloidea</taxon>
        <taxon>Metastrongylidae</taxon>
        <taxon>Parelaphostrongylus</taxon>
    </lineage>
</organism>
<evidence type="ECO:0000313" key="3">
    <source>
        <dbReference type="Proteomes" id="UP001196413"/>
    </source>
</evidence>
<keyword evidence="3" id="KW-1185">Reference proteome</keyword>
<evidence type="ECO:0000256" key="1">
    <source>
        <dbReference type="SAM" id="MobiDB-lite"/>
    </source>
</evidence>
<protein>
    <submittedName>
        <fullName evidence="2">Uncharacterized protein</fullName>
    </submittedName>
</protein>
<feature type="region of interest" description="Disordered" evidence="1">
    <location>
        <begin position="1"/>
        <end position="36"/>
    </location>
</feature>
<dbReference type="AlphaFoldDB" id="A0AAD5QYM2"/>
<name>A0AAD5QYM2_PARTN</name>
<sequence>MRRGCDAAPGKGGDACWRRGGSSTTSSWTSDGTPGGQYVATQPLYTCGSG</sequence>
<gene>
    <name evidence="2" type="ORF">KIN20_026888</name>
</gene>
<feature type="compositionally biased region" description="Low complexity" evidence="1">
    <location>
        <begin position="20"/>
        <end position="32"/>
    </location>
</feature>
<dbReference type="Proteomes" id="UP001196413">
    <property type="component" value="Unassembled WGS sequence"/>
</dbReference>
<accession>A0AAD5QYM2</accession>
<proteinExistence type="predicted"/>
<evidence type="ECO:0000313" key="2">
    <source>
        <dbReference type="EMBL" id="KAJ1366272.1"/>
    </source>
</evidence>
<dbReference type="EMBL" id="JAHQIW010005501">
    <property type="protein sequence ID" value="KAJ1366272.1"/>
    <property type="molecule type" value="Genomic_DNA"/>
</dbReference>
<comment type="caution">
    <text evidence="2">The sequence shown here is derived from an EMBL/GenBank/DDBJ whole genome shotgun (WGS) entry which is preliminary data.</text>
</comment>
<reference evidence="2" key="1">
    <citation type="submission" date="2021-06" db="EMBL/GenBank/DDBJ databases">
        <title>Parelaphostrongylus tenuis whole genome reference sequence.</title>
        <authorList>
            <person name="Garwood T.J."/>
            <person name="Larsen P.A."/>
            <person name="Fountain-Jones N.M."/>
            <person name="Garbe J.R."/>
            <person name="Macchietto M.G."/>
            <person name="Kania S.A."/>
            <person name="Gerhold R.W."/>
            <person name="Richards J.E."/>
            <person name="Wolf T.M."/>
        </authorList>
    </citation>
    <scope>NUCLEOTIDE SEQUENCE</scope>
    <source>
        <strain evidence="2">MNPRO001-30</strain>
        <tissue evidence="2">Meninges</tissue>
    </source>
</reference>